<dbReference type="Proteomes" id="UP000019155">
    <property type="component" value="Unassembled WGS sequence"/>
</dbReference>
<keyword evidence="7" id="KW-1185">Reference proteome</keyword>
<comment type="caution">
    <text evidence="6">The sequence shown here is derived from an EMBL/GenBank/DDBJ whole genome shotgun (WGS) entry which is preliminary data.</text>
</comment>
<keyword evidence="3" id="KW-0645">Protease</keyword>
<evidence type="ECO:0000256" key="2">
    <source>
        <dbReference type="ARBA" id="ARBA00022612"/>
    </source>
</evidence>
<dbReference type="EMBL" id="AZMV01000007">
    <property type="protein sequence ID" value="ETY70993.1"/>
    <property type="molecule type" value="Genomic_DNA"/>
</dbReference>
<name>W4N7D0_9BIFI</name>
<keyword evidence="2" id="KW-1188">Viral release from host cell</keyword>
<dbReference type="SUPFAM" id="SSF56563">
    <property type="entry name" value="Major capsid protein gp5"/>
    <property type="match status" value="1"/>
</dbReference>
<proteinExistence type="predicted"/>
<organism evidence="6 7">
    <name type="scientific">Bifidobacterium moukalabense DSM 27321</name>
    <dbReference type="NCBI Taxonomy" id="1435051"/>
    <lineage>
        <taxon>Bacteria</taxon>
        <taxon>Bacillati</taxon>
        <taxon>Actinomycetota</taxon>
        <taxon>Actinomycetes</taxon>
        <taxon>Bifidobacteriales</taxon>
        <taxon>Bifidobacteriaceae</taxon>
        <taxon>Bifidobacterium</taxon>
    </lineage>
</organism>
<dbReference type="STRING" id="1435051.BMOU_1856"/>
<evidence type="ECO:0000256" key="4">
    <source>
        <dbReference type="ARBA" id="ARBA00022801"/>
    </source>
</evidence>
<evidence type="ECO:0000256" key="3">
    <source>
        <dbReference type="ARBA" id="ARBA00022670"/>
    </source>
</evidence>
<dbReference type="PATRIC" id="fig|1435051.3.peg.1848"/>
<dbReference type="Pfam" id="PF25209">
    <property type="entry name" value="Phage_capsid_4"/>
    <property type="match status" value="1"/>
</dbReference>
<evidence type="ECO:0000313" key="6">
    <source>
        <dbReference type="EMBL" id="ETY70993.1"/>
    </source>
</evidence>
<evidence type="ECO:0000256" key="1">
    <source>
        <dbReference type="ARBA" id="ARBA00004328"/>
    </source>
</evidence>
<dbReference type="Pfam" id="PF04586">
    <property type="entry name" value="Peptidase_S78"/>
    <property type="match status" value="1"/>
</dbReference>
<dbReference type="GO" id="GO:0008233">
    <property type="term" value="F:peptidase activity"/>
    <property type="evidence" value="ECO:0007669"/>
    <property type="project" value="UniProtKB-KW"/>
</dbReference>
<dbReference type="GeneID" id="97501752"/>
<dbReference type="RefSeq" id="WP_034876948.1">
    <property type="nucleotide sequence ID" value="NZ_AZMV01000007.1"/>
</dbReference>
<feature type="domain" description="Prohead serine protease" evidence="5">
    <location>
        <begin position="13"/>
        <end position="147"/>
    </location>
</feature>
<sequence length="520" mass="56663">MNRHEIAVRGLSLRTEDESDGHTLEGIAVPYGDVIDTWDGPETFDRDCVFDDLDQAKLCYQHGEVIGRIIGGESREDGLHITARVSDTAKGRDAVTLVRDGVLDSFSVGFIPIESERDKAGITHRRRVRLLETSIVSWPAYQNARLTGQRDSDTLKETKETRKETTMDDNEMMDLLKSMQDEQRGLKAAIAKTAGGRETPRIVGGEYRSRGEYLQALARGDEAAAKIMEECRDLIVTGDTGNTATWIADDLRLITERRKVSNLLTHDSLPATGMSMEYHVVTSDTTVAAKQANEGDALTFGKLTFGTKSADINTYGGYTSLSRQVIERSTTPMLNTALRALQNAYAKVTEKAVRDHLYGEIKTQRDGTNHIDTAKTLANMNIDDWVGLIVDAAEMADDRNVALTRLAVSKDVLKALVGLKDTGDRFFNLSGDGSDTIGSFDLTGVAGEFMRVPVVMLPKAETGTAAFIDPASVTVWESGGPTQLTDGSVTKLTNDYSVYGYLSVATTLADGLIPVKFAAA</sequence>
<evidence type="ECO:0000259" key="5">
    <source>
        <dbReference type="Pfam" id="PF04586"/>
    </source>
</evidence>
<dbReference type="NCBIfam" id="TIGR01554">
    <property type="entry name" value="major_cap_HK97"/>
    <property type="match status" value="1"/>
</dbReference>
<dbReference type="InterPro" id="IPR054613">
    <property type="entry name" value="Peptidase_S78_dom"/>
</dbReference>
<dbReference type="AlphaFoldDB" id="W4N7D0"/>
<gene>
    <name evidence="6" type="ORF">BMOU_1856</name>
</gene>
<accession>W4N7D0</accession>
<reference evidence="6 7" key="1">
    <citation type="journal article" date="2014" name="Genome Announc.">
        <title>The Genome Sequence of Bifidobacterium moukalabense DSM 27321 Highlights the Close Phylogenetic Relatedness with the Bifidobacterium dentium Taxon.</title>
        <authorList>
            <person name="Lugli G.A."/>
            <person name="Duranti S."/>
            <person name="Milani C."/>
            <person name="Turroni F."/>
            <person name="Viappiani A."/>
            <person name="Mangifesta M."/>
            <person name="van Sinderen D."/>
            <person name="Ventura M."/>
        </authorList>
    </citation>
    <scope>NUCLEOTIDE SEQUENCE [LARGE SCALE GENOMIC DNA]</scope>
    <source>
        <strain evidence="6 7">DSM 27321</strain>
    </source>
</reference>
<protein>
    <submittedName>
        <fullName evidence="6">Phage capsid protein</fullName>
    </submittedName>
</protein>
<dbReference type="InterPro" id="IPR024455">
    <property type="entry name" value="Phage_capsid"/>
</dbReference>
<keyword evidence="4" id="KW-0378">Hydrolase</keyword>
<dbReference type="eggNOG" id="COG3740">
    <property type="taxonomic scope" value="Bacteria"/>
</dbReference>
<dbReference type="OrthoDB" id="3268964at2"/>
<comment type="subcellular location">
    <subcellularLocation>
        <location evidence="1">Virion</location>
    </subcellularLocation>
</comment>
<dbReference type="GO" id="GO:0006508">
    <property type="term" value="P:proteolysis"/>
    <property type="evidence" value="ECO:0007669"/>
    <property type="project" value="UniProtKB-KW"/>
</dbReference>
<evidence type="ECO:0000313" key="7">
    <source>
        <dbReference type="Proteomes" id="UP000019155"/>
    </source>
</evidence>